<keyword evidence="2" id="KW-1185">Reference proteome</keyword>
<dbReference type="AlphaFoldDB" id="A0A0B4GVF0"/>
<reference evidence="1 2" key="1">
    <citation type="journal article" date="2014" name="Proc. Natl. Acad. Sci. U.S.A.">
        <title>Trajectory and genomic determinants of fungal-pathogen speciation and host adaptation.</title>
        <authorList>
            <person name="Hu X."/>
            <person name="Xiao G."/>
            <person name="Zheng P."/>
            <person name="Shang Y."/>
            <person name="Su Y."/>
            <person name="Zhang X."/>
            <person name="Liu X."/>
            <person name="Zhan S."/>
            <person name="St Leger R.J."/>
            <person name="Wang C."/>
        </authorList>
    </citation>
    <scope>NUCLEOTIDE SEQUENCE [LARGE SCALE GENOMIC DNA]</scope>
    <source>
        <strain evidence="1 2">ARSEF 977</strain>
    </source>
</reference>
<comment type="caution">
    <text evidence="1">The sequence shown here is derived from an EMBL/GenBank/DDBJ whole genome shotgun (WGS) entry which is preliminary data.</text>
</comment>
<accession>A0A0B4GVF0</accession>
<name>A0A0B4GVF0_METGA</name>
<dbReference type="EMBL" id="AZNH01000143">
    <property type="protein sequence ID" value="KID81471.1"/>
    <property type="molecule type" value="Genomic_DNA"/>
</dbReference>
<sequence length="285" mass="32716">MPKRKYVGKGALPAKRRGVLEAQTAQYDDVQYMSQRDWPLFGTASSPLSEMTTGQQEMILKIIVQLKDDGRSLEDRLDEVYSTLEWWKLVGCEFCFLMGGQSATKHTLQTCRWWHGCDRARSILHWLERLEIPRFSDFDGACSMCTHTRHWCGDIRRQCQIAAVNSQTKQAFWTRELYSKPGPDGHCERKPVMRRVIAAICAFDDQFFGKLLARHALDADGVDLSSEKNGKDWFEYESLCEAPVIGYRSSCLFLKHSFLGFASVKITSLDFRRLTVYLAGSRCQN</sequence>
<dbReference type="HOGENOM" id="CLU_976888_0_0_1"/>
<organism evidence="1 2">
    <name type="scientific">Metarhizium guizhouense (strain ARSEF 977)</name>
    <dbReference type="NCBI Taxonomy" id="1276136"/>
    <lineage>
        <taxon>Eukaryota</taxon>
        <taxon>Fungi</taxon>
        <taxon>Dikarya</taxon>
        <taxon>Ascomycota</taxon>
        <taxon>Pezizomycotina</taxon>
        <taxon>Sordariomycetes</taxon>
        <taxon>Hypocreomycetidae</taxon>
        <taxon>Hypocreales</taxon>
        <taxon>Clavicipitaceae</taxon>
        <taxon>Metarhizium</taxon>
    </lineage>
</organism>
<gene>
    <name evidence="1" type="ORF">MGU_11164</name>
</gene>
<dbReference type="Proteomes" id="UP000031192">
    <property type="component" value="Unassembled WGS sequence"/>
</dbReference>
<evidence type="ECO:0000313" key="2">
    <source>
        <dbReference type="Proteomes" id="UP000031192"/>
    </source>
</evidence>
<proteinExistence type="predicted"/>
<protein>
    <submittedName>
        <fullName evidence="1">Uncharacterized protein</fullName>
    </submittedName>
</protein>
<evidence type="ECO:0000313" key="1">
    <source>
        <dbReference type="EMBL" id="KID81471.1"/>
    </source>
</evidence>